<sequence>MTYGIIENGKCINAIEADVDFAEAIGAIEIPDGFWIGDYYNGGWHHEKPQPETQSLGQQITDEQLERIEMGQAYTDLELAILGG</sequence>
<evidence type="ECO:0000313" key="2">
    <source>
        <dbReference type="Proteomes" id="UP001652397"/>
    </source>
</evidence>
<evidence type="ECO:0000313" key="1">
    <source>
        <dbReference type="EMBL" id="MCU6788902.1"/>
    </source>
</evidence>
<proteinExistence type="predicted"/>
<reference evidence="1 2" key="1">
    <citation type="journal article" date="2021" name="ISME Commun">
        <title>Automated analysis of genomic sequences facilitates high-throughput and comprehensive description of bacteria.</title>
        <authorList>
            <person name="Hitch T.C.A."/>
        </authorList>
    </citation>
    <scope>NUCLEOTIDE SEQUENCE [LARGE SCALE GENOMIC DNA]</scope>
    <source>
        <strain evidence="1 2">Sanger_34</strain>
    </source>
</reference>
<dbReference type="EMBL" id="JAOQJE010000005">
    <property type="protein sequence ID" value="MCU6788902.1"/>
    <property type="molecule type" value="Genomic_DNA"/>
</dbReference>
<keyword evidence="2" id="KW-1185">Reference proteome</keyword>
<protein>
    <submittedName>
        <fullName evidence="1">Uncharacterized protein</fullName>
    </submittedName>
</protein>
<dbReference type="Proteomes" id="UP001652397">
    <property type="component" value="Unassembled WGS sequence"/>
</dbReference>
<organism evidence="1 2">
    <name type="scientific">Agathobaculum ammoniilyticum</name>
    <dbReference type="NCBI Taxonomy" id="2981778"/>
    <lineage>
        <taxon>Bacteria</taxon>
        <taxon>Bacillati</taxon>
        <taxon>Bacillota</taxon>
        <taxon>Clostridia</taxon>
        <taxon>Eubacteriales</taxon>
        <taxon>Butyricicoccaceae</taxon>
        <taxon>Agathobaculum</taxon>
    </lineage>
</organism>
<gene>
    <name evidence="1" type="ORF">OCV66_07325</name>
</gene>
<dbReference type="RefSeq" id="WP_147574034.1">
    <property type="nucleotide sequence ID" value="NZ_JAOQJE010000005.1"/>
</dbReference>
<accession>A0ABT2U338</accession>
<name>A0ABT2U338_9FIRM</name>
<comment type="caution">
    <text evidence="1">The sequence shown here is derived from an EMBL/GenBank/DDBJ whole genome shotgun (WGS) entry which is preliminary data.</text>
</comment>